<evidence type="ECO:0000256" key="2">
    <source>
        <dbReference type="ARBA" id="ARBA00023157"/>
    </source>
</evidence>
<dbReference type="Gene3D" id="1.25.10.10">
    <property type="entry name" value="Leucine-rich Repeat Variant"/>
    <property type="match status" value="1"/>
</dbReference>
<dbReference type="InterPro" id="IPR013766">
    <property type="entry name" value="Thioredoxin_domain"/>
</dbReference>
<dbReference type="PROSITE" id="PS00194">
    <property type="entry name" value="THIOREDOXIN_1"/>
    <property type="match status" value="1"/>
</dbReference>
<dbReference type="GO" id="GO:0008233">
    <property type="term" value="F:peptidase activity"/>
    <property type="evidence" value="ECO:0007669"/>
    <property type="project" value="InterPro"/>
</dbReference>
<sequence>MFLLGKSIPEHIRNLPQTFLNTPFGQMMKPQIEAALRGVTQAPDAGATTTTTTPSQSQHGTVRNVTTLAHLDRELAAAAHSCAVIFFTSATCPPCKLVYPVYDELAEEAGDKGVLIKVDISSAYDIASRYAIRATPTFTSFLRGKQDHTWTGANANELRGNVRLLLATAHPTHPHRTLSLPSLQRTLPQTSYIQYKTIPNLDKLTAKLHPLDKDPILPDLTSHLTSPSTSPNNPLPTTLKDLPNYITKALTTLPTTSHFALTDLIRLLTLDPRISSYLATEPDQPTLHALLPSPSTEIPYNQKLTTIHLTTNLFTSHLAAQTLLSTPSLLTRALSLLTTSLLDTKPALKVSAVSLAHNIAVYTHNTRFEGSPDPLSEDDQVQLVASLIETIATEESSPEALEGMISALGLLVYEAPVDGAVLDLCKAMEIADRVKGKLALGLGEKVGKVVMEVGGLLGSL</sequence>
<evidence type="ECO:0000256" key="1">
    <source>
        <dbReference type="ARBA" id="ARBA00008987"/>
    </source>
</evidence>
<dbReference type="SUPFAM" id="SSF52833">
    <property type="entry name" value="Thioredoxin-like"/>
    <property type="match status" value="1"/>
</dbReference>
<evidence type="ECO:0000259" key="5">
    <source>
        <dbReference type="PROSITE" id="PS51858"/>
    </source>
</evidence>
<dbReference type="Pfam" id="PF00085">
    <property type="entry name" value="Thioredoxin"/>
    <property type="match status" value="1"/>
</dbReference>
<dbReference type="InterPro" id="IPR036249">
    <property type="entry name" value="Thioredoxin-like_sf"/>
</dbReference>
<dbReference type="InterPro" id="IPR013535">
    <property type="entry name" value="PUL_dom"/>
</dbReference>
<dbReference type="PROSITE" id="PS51396">
    <property type="entry name" value="PUL"/>
    <property type="match status" value="1"/>
</dbReference>
<gene>
    <name evidence="6" type="ORF">BDV25DRAFT_146781</name>
</gene>
<evidence type="ECO:0000259" key="4">
    <source>
        <dbReference type="PROSITE" id="PS51396"/>
    </source>
</evidence>
<dbReference type="PROSITE" id="PS51858">
    <property type="entry name" value="PPPDE"/>
    <property type="match status" value="1"/>
</dbReference>
<evidence type="ECO:0000313" key="6">
    <source>
        <dbReference type="EMBL" id="KAE8154975.1"/>
    </source>
</evidence>
<comment type="similarity">
    <text evidence="1">Belongs to the thioredoxin family.</text>
</comment>
<dbReference type="PROSITE" id="PS51352">
    <property type="entry name" value="THIOREDOXIN_2"/>
    <property type="match status" value="1"/>
</dbReference>
<dbReference type="Pfam" id="PF08324">
    <property type="entry name" value="PUL"/>
    <property type="match status" value="1"/>
</dbReference>
<dbReference type="InterPro" id="IPR008580">
    <property type="entry name" value="PPPDE_dom"/>
</dbReference>
<keyword evidence="2" id="KW-1015">Disulfide bond</keyword>
<feature type="domain" description="Thioredoxin" evidence="3">
    <location>
        <begin position="36"/>
        <end position="167"/>
    </location>
</feature>
<reference evidence="6 7" key="1">
    <citation type="submission" date="2019-04" db="EMBL/GenBank/DDBJ databases">
        <title>Friends and foes A comparative genomics study of 23 Aspergillus species from section Flavi.</title>
        <authorList>
            <consortium name="DOE Joint Genome Institute"/>
            <person name="Kjaerbolling I."/>
            <person name="Vesth T."/>
            <person name="Frisvad J.C."/>
            <person name="Nybo J.L."/>
            <person name="Theobald S."/>
            <person name="Kildgaard S."/>
            <person name="Isbrandt T."/>
            <person name="Kuo A."/>
            <person name="Sato A."/>
            <person name="Lyhne E.K."/>
            <person name="Kogle M.E."/>
            <person name="Wiebenga A."/>
            <person name="Kun R.S."/>
            <person name="Lubbers R.J."/>
            <person name="Makela M.R."/>
            <person name="Barry K."/>
            <person name="Chovatia M."/>
            <person name="Clum A."/>
            <person name="Daum C."/>
            <person name="Haridas S."/>
            <person name="He G."/>
            <person name="LaButti K."/>
            <person name="Lipzen A."/>
            <person name="Mondo S."/>
            <person name="Riley R."/>
            <person name="Salamov A."/>
            <person name="Simmons B.A."/>
            <person name="Magnuson J.K."/>
            <person name="Henrissat B."/>
            <person name="Mortensen U.H."/>
            <person name="Larsen T.O."/>
            <person name="Devries R.P."/>
            <person name="Grigoriev I.V."/>
            <person name="Machida M."/>
            <person name="Baker S.E."/>
            <person name="Andersen M.R."/>
        </authorList>
    </citation>
    <scope>NUCLEOTIDE SEQUENCE [LARGE SCALE GENOMIC DNA]</scope>
    <source>
        <strain evidence="6 7">IBT 18842</strain>
    </source>
</reference>
<dbReference type="InterPro" id="IPR017937">
    <property type="entry name" value="Thioredoxin_CS"/>
</dbReference>
<evidence type="ECO:0000259" key="3">
    <source>
        <dbReference type="PROSITE" id="PS51352"/>
    </source>
</evidence>
<dbReference type="OrthoDB" id="21221at2759"/>
<protein>
    <submittedName>
        <fullName evidence="6">PUL domain-containing protein</fullName>
    </submittedName>
</protein>
<dbReference type="PANTHER" id="PTHR46115">
    <property type="entry name" value="THIOREDOXIN-LIKE PROTEIN 1"/>
    <property type="match status" value="1"/>
</dbReference>
<proteinExistence type="inferred from homology"/>
<organism evidence="6 7">
    <name type="scientific">Aspergillus avenaceus</name>
    <dbReference type="NCBI Taxonomy" id="36643"/>
    <lineage>
        <taxon>Eukaryota</taxon>
        <taxon>Fungi</taxon>
        <taxon>Dikarya</taxon>
        <taxon>Ascomycota</taxon>
        <taxon>Pezizomycotina</taxon>
        <taxon>Eurotiomycetes</taxon>
        <taxon>Eurotiomycetidae</taxon>
        <taxon>Eurotiales</taxon>
        <taxon>Aspergillaceae</taxon>
        <taxon>Aspergillus</taxon>
        <taxon>Aspergillus subgen. Circumdati</taxon>
    </lineage>
</organism>
<dbReference type="CDD" id="cd02947">
    <property type="entry name" value="TRX_family"/>
    <property type="match status" value="1"/>
</dbReference>
<name>A0A5N6U8L2_ASPAV</name>
<evidence type="ECO:0000313" key="7">
    <source>
        <dbReference type="Proteomes" id="UP000325780"/>
    </source>
</evidence>
<feature type="domain" description="PUL" evidence="4">
    <location>
        <begin position="185"/>
        <end position="456"/>
    </location>
</feature>
<accession>A0A5N6U8L2</accession>
<dbReference type="InterPro" id="IPR011989">
    <property type="entry name" value="ARM-like"/>
</dbReference>
<dbReference type="Gene3D" id="3.40.30.10">
    <property type="entry name" value="Glutaredoxin"/>
    <property type="match status" value="1"/>
</dbReference>
<dbReference type="Proteomes" id="UP000325780">
    <property type="component" value="Unassembled WGS sequence"/>
</dbReference>
<dbReference type="EMBL" id="ML742025">
    <property type="protein sequence ID" value="KAE8154975.1"/>
    <property type="molecule type" value="Genomic_DNA"/>
</dbReference>
<feature type="domain" description="PPPDE" evidence="5">
    <location>
        <begin position="1"/>
        <end position="33"/>
    </location>
</feature>
<keyword evidence="7" id="KW-1185">Reference proteome</keyword>
<dbReference type="AlphaFoldDB" id="A0A5N6U8L2"/>